<dbReference type="GeneID" id="14405543"/>
<dbReference type="KEGG" id="nou:Natoc_0515"/>
<dbReference type="OrthoDB" id="239072at2157"/>
<sequence length="89" mass="9789">MPNEVFTTPDEPTGEWADVRMTDPAAGEWDVDVIVAGGQVEYVDLRVKPELLAGFVDCLVDDVTDEEAQSILRTVADRRGLELVDDPDV</sequence>
<organism evidence="1 2">
    <name type="scientific">Natronococcus occultus SP4</name>
    <dbReference type="NCBI Taxonomy" id="694430"/>
    <lineage>
        <taxon>Archaea</taxon>
        <taxon>Methanobacteriati</taxon>
        <taxon>Methanobacteriota</taxon>
        <taxon>Stenosarchaea group</taxon>
        <taxon>Halobacteria</taxon>
        <taxon>Halobacteriales</taxon>
        <taxon>Natrialbaceae</taxon>
        <taxon>Natronococcus</taxon>
    </lineage>
</organism>
<dbReference type="Proteomes" id="UP000010878">
    <property type="component" value="Chromosome"/>
</dbReference>
<dbReference type="STRING" id="694430.Natoc_0515"/>
<keyword evidence="2" id="KW-1185">Reference proteome</keyword>
<dbReference type="eggNOG" id="arCOG14218">
    <property type="taxonomic scope" value="Archaea"/>
</dbReference>
<dbReference type="HOGENOM" id="CLU_2447746_0_0_2"/>
<proteinExistence type="predicted"/>
<name>L0JTR6_9EURY</name>
<evidence type="ECO:0000313" key="1">
    <source>
        <dbReference type="EMBL" id="AGB36377.1"/>
    </source>
</evidence>
<reference evidence="1 2" key="1">
    <citation type="submission" date="2012-11" db="EMBL/GenBank/DDBJ databases">
        <title>FINISHED of Natronococcus occultus SP4, DSM 3396.</title>
        <authorList>
            <consortium name="DOE Joint Genome Institute"/>
            <person name="Eisen J."/>
            <person name="Huntemann M."/>
            <person name="Wei C.-L."/>
            <person name="Han J."/>
            <person name="Detter J.C."/>
            <person name="Han C."/>
            <person name="Tapia R."/>
            <person name="Chen A."/>
            <person name="Kyrpides N."/>
            <person name="Mavromatis K."/>
            <person name="Markowitz V."/>
            <person name="Szeto E."/>
            <person name="Ivanova N."/>
            <person name="Mikhailova N."/>
            <person name="Ovchinnikova G."/>
            <person name="Pagani I."/>
            <person name="Pati A."/>
            <person name="Goodwin L."/>
            <person name="Nordberg H.P."/>
            <person name="Cantor M.N."/>
            <person name="Hua S.X."/>
            <person name="Woyke T."/>
            <person name="Eisen J."/>
            <person name="Klenk H.-P."/>
            <person name="Klenk H.-P."/>
        </authorList>
    </citation>
    <scope>NUCLEOTIDE SEQUENCE [LARGE SCALE GENOMIC DNA]</scope>
    <source>
        <strain evidence="1 2">SP4</strain>
    </source>
</reference>
<protein>
    <submittedName>
        <fullName evidence="1">Uncharacterized protein</fullName>
    </submittedName>
</protein>
<gene>
    <name evidence="1" type="ORF">Natoc_0515</name>
</gene>
<dbReference type="AlphaFoldDB" id="L0JTR6"/>
<accession>L0JTR6</accession>
<evidence type="ECO:0000313" key="2">
    <source>
        <dbReference type="Proteomes" id="UP000010878"/>
    </source>
</evidence>
<dbReference type="EMBL" id="CP003929">
    <property type="protein sequence ID" value="AGB36377.1"/>
    <property type="molecule type" value="Genomic_DNA"/>
</dbReference>
<dbReference type="RefSeq" id="WP_015319832.1">
    <property type="nucleotide sequence ID" value="NC_019974.1"/>
</dbReference>